<organism evidence="1 2">
    <name type="scientific">Populus alba</name>
    <name type="common">White poplar</name>
    <dbReference type="NCBI Taxonomy" id="43335"/>
    <lineage>
        <taxon>Eukaryota</taxon>
        <taxon>Viridiplantae</taxon>
        <taxon>Streptophyta</taxon>
        <taxon>Embryophyta</taxon>
        <taxon>Tracheophyta</taxon>
        <taxon>Spermatophyta</taxon>
        <taxon>Magnoliopsida</taxon>
        <taxon>eudicotyledons</taxon>
        <taxon>Gunneridae</taxon>
        <taxon>Pentapetalae</taxon>
        <taxon>rosids</taxon>
        <taxon>fabids</taxon>
        <taxon>Malpighiales</taxon>
        <taxon>Salicaceae</taxon>
        <taxon>Saliceae</taxon>
        <taxon>Populus</taxon>
    </lineage>
</organism>
<accession>A0ACC4C076</accession>
<name>A0ACC4C076_POPAL</name>
<dbReference type="Proteomes" id="UP000309997">
    <property type="component" value="Unassembled WGS sequence"/>
</dbReference>
<comment type="caution">
    <text evidence="1">The sequence shown here is derived from an EMBL/GenBank/DDBJ whole genome shotgun (WGS) entry which is preliminary data.</text>
</comment>
<dbReference type="EMBL" id="RCHU02000007">
    <property type="protein sequence ID" value="KAL3584333.1"/>
    <property type="molecule type" value="Genomic_DNA"/>
</dbReference>
<gene>
    <name evidence="1" type="ORF">D5086_015394</name>
</gene>
<keyword evidence="2" id="KW-1185">Reference proteome</keyword>
<sequence>MPNSNGQAAAAVPVQMNHIEAQLVDEEDGDNNNIAGGGEESIDNTNSIQFEDGGCSGVVGEAVAASDMYVNTNGGGGADYGLVTANNDQLTLSFQGEVYVFDAVAPDKVQAVLLLLGGYEIPSGIPAMGTVPINQRTPNHGIYDLSGTGRSIQPHRAASLSRFREKRKERCFDKKIRYTVRKEVALRMQRKKGQFTSSKANSDEGGSASSGCSGMQGSGQDETMLETLCNHCGISSKSTPMMRRGPSGPRTLCNACGLKWANKGTLRDLNKGGRQISSNQNEPVTPDFKHSTIERENPFANPDEAESQEESKPVPLDSENSLRPNEQDLLETDETAPDPLPMHVENSSMNLHDEGFENTLDELGDVSGSEFEIPEHFDDQVDIEDSSTGTEWPGT</sequence>
<protein>
    <submittedName>
        <fullName evidence="1">Uncharacterized protein</fullName>
    </submittedName>
</protein>
<evidence type="ECO:0000313" key="2">
    <source>
        <dbReference type="Proteomes" id="UP000309997"/>
    </source>
</evidence>
<evidence type="ECO:0000313" key="1">
    <source>
        <dbReference type="EMBL" id="KAL3584333.1"/>
    </source>
</evidence>
<reference evidence="1 2" key="1">
    <citation type="journal article" date="2024" name="Plant Biotechnol. J.">
        <title>Genome and CRISPR/Cas9 system of a widespread forest tree (Populus alba) in the world.</title>
        <authorList>
            <person name="Liu Y.J."/>
            <person name="Jiang P.F."/>
            <person name="Han X.M."/>
            <person name="Li X.Y."/>
            <person name="Wang H.M."/>
            <person name="Wang Y.J."/>
            <person name="Wang X.X."/>
            <person name="Zeng Q.Y."/>
        </authorList>
    </citation>
    <scope>NUCLEOTIDE SEQUENCE [LARGE SCALE GENOMIC DNA]</scope>
    <source>
        <strain evidence="2">cv. PAL-ZL1</strain>
    </source>
</reference>
<proteinExistence type="predicted"/>